<evidence type="ECO:0000256" key="3">
    <source>
        <dbReference type="ARBA" id="ARBA00023125"/>
    </source>
</evidence>
<keyword evidence="6" id="KW-1185">Reference proteome</keyword>
<dbReference type="Gene3D" id="1.10.10.10">
    <property type="entry name" value="Winged helix-like DNA-binding domain superfamily/Winged helix DNA-binding domain"/>
    <property type="match status" value="1"/>
</dbReference>
<keyword evidence="3" id="KW-0238">DNA-binding</keyword>
<dbReference type="RefSeq" id="WP_393172855.1">
    <property type="nucleotide sequence ID" value="NZ_JBICRM010000029.1"/>
</dbReference>
<reference evidence="5 6" key="1">
    <citation type="submission" date="2024-10" db="EMBL/GenBank/DDBJ databases">
        <authorList>
            <person name="Topkara A.R."/>
            <person name="Saygin H."/>
        </authorList>
    </citation>
    <scope>NUCLEOTIDE SEQUENCE [LARGE SCALE GENOMIC DNA]</scope>
    <source>
        <strain evidence="5 6">M3C6</strain>
    </source>
</reference>
<sequence length="138" mass="14583">MAANAHGDAVSAGGRRPGGALEAEVLAVLRKAAPRALTPGEVRTALGGALSYSTVVTTLSRLHDKDVLVRTPRGRAFAYTPAADEPGLAARKMRQVLENEPDREAVLSRFVDDLAAGEEQLLRRLLGADLDPGQYPGQ</sequence>
<proteinExistence type="inferred from homology"/>
<gene>
    <name evidence="5" type="ORF">ACFLIM_36035</name>
</gene>
<dbReference type="InterPro" id="IPR036388">
    <property type="entry name" value="WH-like_DNA-bd_sf"/>
</dbReference>
<evidence type="ECO:0000256" key="2">
    <source>
        <dbReference type="ARBA" id="ARBA00023015"/>
    </source>
</evidence>
<accession>A0ABW7AMK5</accession>
<comment type="caution">
    <text evidence="5">The sequence shown here is derived from an EMBL/GenBank/DDBJ whole genome shotgun (WGS) entry which is preliminary data.</text>
</comment>
<evidence type="ECO:0000256" key="1">
    <source>
        <dbReference type="ARBA" id="ARBA00011046"/>
    </source>
</evidence>
<name>A0ABW7AMK5_9ACTN</name>
<evidence type="ECO:0000313" key="5">
    <source>
        <dbReference type="EMBL" id="MFG1708625.1"/>
    </source>
</evidence>
<keyword evidence="4" id="KW-0804">Transcription</keyword>
<dbReference type="EMBL" id="JBICRM010000029">
    <property type="protein sequence ID" value="MFG1708625.1"/>
    <property type="molecule type" value="Genomic_DNA"/>
</dbReference>
<dbReference type="Pfam" id="PF03965">
    <property type="entry name" value="Penicillinase_R"/>
    <property type="match status" value="1"/>
</dbReference>
<dbReference type="SUPFAM" id="SSF46785">
    <property type="entry name" value="Winged helix' DNA-binding domain"/>
    <property type="match status" value="1"/>
</dbReference>
<keyword evidence="2" id="KW-0805">Transcription regulation</keyword>
<dbReference type="InterPro" id="IPR036390">
    <property type="entry name" value="WH_DNA-bd_sf"/>
</dbReference>
<evidence type="ECO:0000256" key="4">
    <source>
        <dbReference type="ARBA" id="ARBA00023163"/>
    </source>
</evidence>
<dbReference type="InterPro" id="IPR005650">
    <property type="entry name" value="BlaI_family"/>
</dbReference>
<evidence type="ECO:0000313" key="6">
    <source>
        <dbReference type="Proteomes" id="UP001603978"/>
    </source>
</evidence>
<dbReference type="Proteomes" id="UP001603978">
    <property type="component" value="Unassembled WGS sequence"/>
</dbReference>
<comment type="similarity">
    <text evidence="1">Belongs to the BlaI transcriptional regulatory family.</text>
</comment>
<organism evidence="5 6">
    <name type="scientific">Nonomuraea marmarensis</name>
    <dbReference type="NCBI Taxonomy" id="3351344"/>
    <lineage>
        <taxon>Bacteria</taxon>
        <taxon>Bacillati</taxon>
        <taxon>Actinomycetota</taxon>
        <taxon>Actinomycetes</taxon>
        <taxon>Streptosporangiales</taxon>
        <taxon>Streptosporangiaceae</taxon>
        <taxon>Nonomuraea</taxon>
    </lineage>
</organism>
<protein>
    <submittedName>
        <fullName evidence="5">BlaI/MecI/CopY family transcriptional regulator</fullName>
    </submittedName>
</protein>